<evidence type="ECO:0000313" key="2">
    <source>
        <dbReference type="EMBL" id="MPM53942.1"/>
    </source>
</evidence>
<comment type="caution">
    <text evidence="2">The sequence shown here is derived from an EMBL/GenBank/DDBJ whole genome shotgun (WGS) entry which is preliminary data.</text>
</comment>
<protein>
    <recommendedName>
        <fullName evidence="3">ABC-2 type transporter domain-containing protein</fullName>
    </recommendedName>
</protein>
<reference evidence="2" key="1">
    <citation type="submission" date="2019-08" db="EMBL/GenBank/DDBJ databases">
        <authorList>
            <person name="Kucharzyk K."/>
            <person name="Murdoch R.W."/>
            <person name="Higgins S."/>
            <person name="Loffler F."/>
        </authorList>
    </citation>
    <scope>NUCLEOTIDE SEQUENCE</scope>
</reference>
<dbReference type="AlphaFoldDB" id="A0A645AL30"/>
<name>A0A645AL30_9ZZZZ</name>
<evidence type="ECO:0000256" key="1">
    <source>
        <dbReference type="SAM" id="Phobius"/>
    </source>
</evidence>
<feature type="transmembrane region" description="Helical" evidence="1">
    <location>
        <begin position="45"/>
        <end position="66"/>
    </location>
</feature>
<feature type="transmembrane region" description="Helical" evidence="1">
    <location>
        <begin position="217"/>
        <end position="235"/>
    </location>
</feature>
<organism evidence="2">
    <name type="scientific">bioreactor metagenome</name>
    <dbReference type="NCBI Taxonomy" id="1076179"/>
    <lineage>
        <taxon>unclassified sequences</taxon>
        <taxon>metagenomes</taxon>
        <taxon>ecological metagenomes</taxon>
    </lineage>
</organism>
<dbReference type="EMBL" id="VSSQ01014572">
    <property type="protein sequence ID" value="MPM53942.1"/>
    <property type="molecule type" value="Genomic_DNA"/>
</dbReference>
<accession>A0A645AL30</accession>
<proteinExistence type="predicted"/>
<feature type="transmembrane region" description="Helical" evidence="1">
    <location>
        <begin position="156"/>
        <end position="175"/>
    </location>
</feature>
<keyword evidence="1" id="KW-0472">Membrane</keyword>
<feature type="transmembrane region" description="Helical" evidence="1">
    <location>
        <begin position="87"/>
        <end position="115"/>
    </location>
</feature>
<feature type="transmembrane region" description="Helical" evidence="1">
    <location>
        <begin position="127"/>
        <end position="149"/>
    </location>
</feature>
<evidence type="ECO:0008006" key="3">
    <source>
        <dbReference type="Google" id="ProtNLM"/>
    </source>
</evidence>
<gene>
    <name evidence="2" type="ORF">SDC9_100714</name>
</gene>
<keyword evidence="1" id="KW-1133">Transmembrane helix</keyword>
<keyword evidence="1" id="KW-0812">Transmembrane</keyword>
<sequence length="241" mass="26869">MRSDIYLMFRLKWLKLSMLFMLLAASALVAMQKLAMDYVVKIDRVLFLPLVMYGIAVAALISMTSGSDFDEGFIRNKLFAGQSRRQIYLAHEVANLVGAIVLYCITVLFTLVISIKMFEINVSIQTLAVYFFLGLFTCVAYSCIFHMIAMLAGPPFLSSAICLILAVLMLLLSIYTNSALVQGNEPNAFHLFLYDLNPTGQIAQLSSMQVLNPLRSITLDVLWVLITHAIGLSLFGKKAFQ</sequence>